<feature type="transmembrane region" description="Helical" evidence="1">
    <location>
        <begin position="134"/>
        <end position="155"/>
    </location>
</feature>
<evidence type="ECO:0008006" key="4">
    <source>
        <dbReference type="Google" id="ProtNLM"/>
    </source>
</evidence>
<keyword evidence="1" id="KW-1133">Transmembrane helix</keyword>
<keyword evidence="3" id="KW-1185">Reference proteome</keyword>
<feature type="transmembrane region" description="Helical" evidence="1">
    <location>
        <begin position="30"/>
        <end position="46"/>
    </location>
</feature>
<protein>
    <recommendedName>
        <fullName evidence="4">DUF3278 domain-containing protein</fullName>
    </recommendedName>
</protein>
<gene>
    <name evidence="2" type="ORF">C0674_02550</name>
</gene>
<evidence type="ECO:0000256" key="1">
    <source>
        <dbReference type="SAM" id="Phobius"/>
    </source>
</evidence>
<dbReference type="Proteomes" id="UP000285882">
    <property type="component" value="Chromosome"/>
</dbReference>
<organism evidence="2 3">
    <name type="scientific">Sporolactobacillus terrae</name>
    <dbReference type="NCBI Taxonomy" id="269673"/>
    <lineage>
        <taxon>Bacteria</taxon>
        <taxon>Bacillati</taxon>
        <taxon>Bacillota</taxon>
        <taxon>Bacilli</taxon>
        <taxon>Bacillales</taxon>
        <taxon>Sporolactobacillaceae</taxon>
        <taxon>Sporolactobacillus</taxon>
    </lineage>
</organism>
<dbReference type="EMBL" id="CP025688">
    <property type="protein sequence ID" value="QAA21590.1"/>
    <property type="molecule type" value="Genomic_DNA"/>
</dbReference>
<feature type="transmembrane region" description="Helical" evidence="1">
    <location>
        <begin position="109"/>
        <end position="128"/>
    </location>
</feature>
<keyword evidence="1" id="KW-0472">Membrane</keyword>
<evidence type="ECO:0000313" key="2">
    <source>
        <dbReference type="EMBL" id="QAA21590.1"/>
    </source>
</evidence>
<evidence type="ECO:0000313" key="3">
    <source>
        <dbReference type="Proteomes" id="UP000285882"/>
    </source>
</evidence>
<keyword evidence="1" id="KW-0812">Transmembrane</keyword>
<feature type="transmembrane region" description="Helical" evidence="1">
    <location>
        <begin position="58"/>
        <end position="78"/>
    </location>
</feature>
<sequence length="165" mass="19507">MDKNNPGFTLFLDKNSGRVYKAYHKKVNQLIYWIAFALVLALLRSIQSLNLPAGTPLALSILLLLELTISFFTGYRLYKSYYFKNLKEVFFDQTRLQEYIISGKRMLKIDLIATVSSFVVFVLSLVLFLFTYWIIWYLLSFLMLVLTAYMLCSFSRDRFKLYKHK</sequence>
<reference evidence="2 3" key="1">
    <citation type="submission" date="2018-01" db="EMBL/GenBank/DDBJ databases">
        <title>Complete genome sequencing of Sporolactobacillus terrae DLG3.</title>
        <authorList>
            <person name="Nam Y.-D."/>
            <person name="Kang J."/>
            <person name="Chung W.-H."/>
        </authorList>
    </citation>
    <scope>NUCLEOTIDE SEQUENCE [LARGE SCALE GENOMIC DNA]</scope>
    <source>
        <strain evidence="2 3">DLG3</strain>
    </source>
</reference>
<name>A0ABX5Q4M1_9BACL</name>
<proteinExistence type="predicted"/>
<accession>A0ABX5Q4M1</accession>